<dbReference type="InterPro" id="IPR000281">
    <property type="entry name" value="HTH_RpiR"/>
</dbReference>
<dbReference type="SUPFAM" id="SSF46689">
    <property type="entry name" value="Homeodomain-like"/>
    <property type="match status" value="1"/>
</dbReference>
<dbReference type="RefSeq" id="WP_066410659.1">
    <property type="nucleotide sequence ID" value="NZ_CP018866.1"/>
</dbReference>
<accession>A0A223KNI4</accession>
<dbReference type="Pfam" id="PF01418">
    <property type="entry name" value="HTH_6"/>
    <property type="match status" value="1"/>
</dbReference>
<dbReference type="PROSITE" id="PS51071">
    <property type="entry name" value="HTH_RPIR"/>
    <property type="match status" value="1"/>
</dbReference>
<dbReference type="EMBL" id="CP018866">
    <property type="protein sequence ID" value="AST90924.1"/>
    <property type="molecule type" value="Genomic_DNA"/>
</dbReference>
<evidence type="ECO:0000259" key="5">
    <source>
        <dbReference type="PROSITE" id="PS51464"/>
    </source>
</evidence>
<evidence type="ECO:0000256" key="3">
    <source>
        <dbReference type="ARBA" id="ARBA00023163"/>
    </source>
</evidence>
<dbReference type="InterPro" id="IPR009057">
    <property type="entry name" value="Homeodomain-like_sf"/>
</dbReference>
<dbReference type="Pfam" id="PF01380">
    <property type="entry name" value="SIS"/>
    <property type="match status" value="1"/>
</dbReference>
<name>A0A223KNI4_9BACI</name>
<dbReference type="Gene3D" id="1.10.10.10">
    <property type="entry name" value="Winged helix-like DNA-binding domain superfamily/Winged helix DNA-binding domain"/>
    <property type="match status" value="1"/>
</dbReference>
<dbReference type="GO" id="GO:1901135">
    <property type="term" value="P:carbohydrate derivative metabolic process"/>
    <property type="evidence" value="ECO:0007669"/>
    <property type="project" value="InterPro"/>
</dbReference>
<keyword evidence="2" id="KW-0238">DNA-binding</keyword>
<dbReference type="PANTHER" id="PTHR30514">
    <property type="entry name" value="GLUCOKINASE"/>
    <property type="match status" value="1"/>
</dbReference>
<dbReference type="GO" id="GO:0003677">
    <property type="term" value="F:DNA binding"/>
    <property type="evidence" value="ECO:0007669"/>
    <property type="project" value="UniProtKB-KW"/>
</dbReference>
<evidence type="ECO:0000256" key="1">
    <source>
        <dbReference type="ARBA" id="ARBA00023015"/>
    </source>
</evidence>
<evidence type="ECO:0000313" key="6">
    <source>
        <dbReference type="EMBL" id="AST90924.1"/>
    </source>
</evidence>
<evidence type="ECO:0000256" key="2">
    <source>
        <dbReference type="ARBA" id="ARBA00023125"/>
    </source>
</evidence>
<sequence>MKYYYADKTKEKLPFLTKGLKKVANHLLEDPMVFATHPAKKVGSIIGVSETMVIRFCNQIGYSGYSDLQKEVRENLLNLSRDAYHQKETENIESKKFLHSMLDDLSLLKQNIDRIDEAAMGEAIELIIDSEKILVVGYYHSFSFAHWFSYNLNLVKGNADLYRPENDADLLDFLPENSCLIIFSFYRYALDTIRIAEAAKSKGIKIVAITDSWTSPITEFADIVISLFTSDHKTLLNKGPVTISFMNSMLFEVIKRMEGHGKIQPTYKYFIKDGEN</sequence>
<feature type="domain" description="SIS" evidence="5">
    <location>
        <begin position="123"/>
        <end position="259"/>
    </location>
</feature>
<dbReference type="PANTHER" id="PTHR30514:SF18">
    <property type="entry name" value="RPIR-FAMILY TRANSCRIPTIONAL REGULATOR"/>
    <property type="match status" value="1"/>
</dbReference>
<organism evidence="6 7">
    <name type="scientific">Sutcliffiella cohnii</name>
    <dbReference type="NCBI Taxonomy" id="33932"/>
    <lineage>
        <taxon>Bacteria</taxon>
        <taxon>Bacillati</taxon>
        <taxon>Bacillota</taxon>
        <taxon>Bacilli</taxon>
        <taxon>Bacillales</taxon>
        <taxon>Bacillaceae</taxon>
        <taxon>Sutcliffiella</taxon>
    </lineage>
</organism>
<dbReference type="GO" id="GO:0003700">
    <property type="term" value="F:DNA-binding transcription factor activity"/>
    <property type="evidence" value="ECO:0007669"/>
    <property type="project" value="InterPro"/>
</dbReference>
<dbReference type="PROSITE" id="PS51464">
    <property type="entry name" value="SIS"/>
    <property type="match status" value="1"/>
</dbReference>
<dbReference type="InterPro" id="IPR036388">
    <property type="entry name" value="WH-like_DNA-bd_sf"/>
</dbReference>
<reference evidence="6 7" key="1">
    <citation type="submission" date="2016-12" db="EMBL/GenBank/DDBJ databases">
        <title>The whole genome sequencing and assembly of Bacillus cohnii DSM 6307T strain.</title>
        <authorList>
            <person name="Lee Y.-J."/>
            <person name="Yi H."/>
            <person name="Bahn Y.-S."/>
            <person name="Kim J.F."/>
            <person name="Lee D.-W."/>
        </authorList>
    </citation>
    <scope>NUCLEOTIDE SEQUENCE [LARGE SCALE GENOMIC DNA]</scope>
    <source>
        <strain evidence="6 7">DSM 6307</strain>
    </source>
</reference>
<dbReference type="InterPro" id="IPR035472">
    <property type="entry name" value="RpiR-like_SIS"/>
</dbReference>
<gene>
    <name evidence="6" type="ORF">BC6307_06320</name>
</gene>
<dbReference type="InterPro" id="IPR001347">
    <property type="entry name" value="SIS_dom"/>
</dbReference>
<dbReference type="SUPFAM" id="SSF53697">
    <property type="entry name" value="SIS domain"/>
    <property type="match status" value="1"/>
</dbReference>
<dbReference type="CDD" id="cd05013">
    <property type="entry name" value="SIS_RpiR"/>
    <property type="match status" value="1"/>
</dbReference>
<dbReference type="InterPro" id="IPR047640">
    <property type="entry name" value="RpiR-like"/>
</dbReference>
<dbReference type="GO" id="GO:0097367">
    <property type="term" value="F:carbohydrate derivative binding"/>
    <property type="evidence" value="ECO:0007669"/>
    <property type="project" value="InterPro"/>
</dbReference>
<dbReference type="KEGG" id="bcoh:BC6307_06320"/>
<dbReference type="Gene3D" id="3.40.50.10490">
    <property type="entry name" value="Glucose-6-phosphate isomerase like protein, domain 1"/>
    <property type="match status" value="1"/>
</dbReference>
<keyword evidence="1" id="KW-0805">Transcription regulation</keyword>
<keyword evidence="3" id="KW-0804">Transcription</keyword>
<dbReference type="STRING" id="1314751.GCA_001591425_00020"/>
<dbReference type="Proteomes" id="UP000215224">
    <property type="component" value="Chromosome"/>
</dbReference>
<proteinExistence type="predicted"/>
<evidence type="ECO:0000313" key="7">
    <source>
        <dbReference type="Proteomes" id="UP000215224"/>
    </source>
</evidence>
<evidence type="ECO:0000259" key="4">
    <source>
        <dbReference type="PROSITE" id="PS51071"/>
    </source>
</evidence>
<dbReference type="AlphaFoldDB" id="A0A223KNI4"/>
<feature type="domain" description="HTH rpiR-type" evidence="4">
    <location>
        <begin position="3"/>
        <end position="79"/>
    </location>
</feature>
<protein>
    <submittedName>
        <fullName evidence="6">MurR/RpiR family transcriptional regulator</fullName>
    </submittedName>
</protein>
<keyword evidence="7" id="KW-1185">Reference proteome</keyword>
<dbReference type="InterPro" id="IPR046348">
    <property type="entry name" value="SIS_dom_sf"/>
</dbReference>